<name>A0A023WZE8_RUBRA</name>
<evidence type="ECO:0000256" key="4">
    <source>
        <dbReference type="ARBA" id="ARBA00022475"/>
    </source>
</evidence>
<dbReference type="InterPro" id="IPR047817">
    <property type="entry name" value="ABC2_TM_bact-type"/>
</dbReference>
<evidence type="ECO:0000313" key="10">
    <source>
        <dbReference type="EMBL" id="AHY45463.1"/>
    </source>
</evidence>
<keyword evidence="7 8" id="KW-0472">Membrane</keyword>
<dbReference type="PANTHER" id="PTHR30413:SF10">
    <property type="entry name" value="CAPSULE POLYSACCHARIDE EXPORT INNER-MEMBRANE PROTEIN CTRC"/>
    <property type="match status" value="1"/>
</dbReference>
<keyword evidence="5 8" id="KW-0812">Transmembrane</keyword>
<evidence type="ECO:0000256" key="5">
    <source>
        <dbReference type="ARBA" id="ARBA00022692"/>
    </source>
</evidence>
<feature type="transmembrane region" description="Helical" evidence="8">
    <location>
        <begin position="143"/>
        <end position="160"/>
    </location>
</feature>
<comment type="similarity">
    <text evidence="2 8">Belongs to the ABC-2 integral membrane protein family.</text>
</comment>
<dbReference type="KEGG" id="rrd:RradSPS_0180"/>
<feature type="transmembrane region" description="Helical" evidence="8">
    <location>
        <begin position="254"/>
        <end position="272"/>
    </location>
</feature>
<evidence type="ECO:0000256" key="2">
    <source>
        <dbReference type="ARBA" id="ARBA00007783"/>
    </source>
</evidence>
<keyword evidence="3 8" id="KW-0813">Transport</keyword>
<dbReference type="HOGENOM" id="CLU_060703_1_1_11"/>
<dbReference type="PANTHER" id="PTHR30413">
    <property type="entry name" value="INNER MEMBRANE TRANSPORT PERMEASE"/>
    <property type="match status" value="1"/>
</dbReference>
<dbReference type="eggNOG" id="COG1682">
    <property type="taxonomic scope" value="Bacteria"/>
</dbReference>
<dbReference type="InterPro" id="IPR013525">
    <property type="entry name" value="ABC2_TM"/>
</dbReference>
<gene>
    <name evidence="10" type="ORF">RradSPS_0180</name>
    <name evidence="11" type="ORF">SIL72_02415</name>
</gene>
<evidence type="ECO:0000313" key="12">
    <source>
        <dbReference type="Proteomes" id="UP000025229"/>
    </source>
</evidence>
<feature type="transmembrane region" description="Helical" evidence="8">
    <location>
        <begin position="201"/>
        <end position="219"/>
    </location>
</feature>
<feature type="transmembrane region" description="Helical" evidence="8">
    <location>
        <begin position="166"/>
        <end position="189"/>
    </location>
</feature>
<dbReference type="Proteomes" id="UP000025229">
    <property type="component" value="Chromosome"/>
</dbReference>
<dbReference type="GO" id="GO:0140359">
    <property type="term" value="F:ABC-type transporter activity"/>
    <property type="evidence" value="ECO:0007669"/>
    <property type="project" value="InterPro"/>
</dbReference>
<dbReference type="GO" id="GO:0015920">
    <property type="term" value="P:lipopolysaccharide transport"/>
    <property type="evidence" value="ECO:0007669"/>
    <property type="project" value="TreeGrafter"/>
</dbReference>
<keyword evidence="4 8" id="KW-1003">Cell membrane</keyword>
<feature type="transmembrane region" description="Helical" evidence="8">
    <location>
        <begin position="88"/>
        <end position="106"/>
    </location>
</feature>
<dbReference type="AlphaFoldDB" id="A0A023WZE8"/>
<dbReference type="Proteomes" id="UP001281130">
    <property type="component" value="Unassembled WGS sequence"/>
</dbReference>
<proteinExistence type="inferred from homology"/>
<evidence type="ECO:0000259" key="9">
    <source>
        <dbReference type="PROSITE" id="PS51012"/>
    </source>
</evidence>
<accession>A0A023WZE8</accession>
<feature type="domain" description="ABC transmembrane type-2" evidence="9">
    <location>
        <begin position="49"/>
        <end position="275"/>
    </location>
</feature>
<reference evidence="10 12" key="1">
    <citation type="submission" date="2014-03" db="EMBL/GenBank/DDBJ databases">
        <title>Complete genome sequence of the Radio-Resistant Rubrobacter radiotolerans RSPS-4.</title>
        <authorList>
            <person name="Egas C.C."/>
            <person name="Barroso C.C."/>
            <person name="Froufe H.J.C."/>
            <person name="Pacheco J.J."/>
            <person name="Albuquerque L.L."/>
            <person name="da Costa M.M.S."/>
        </authorList>
    </citation>
    <scope>NUCLEOTIDE SEQUENCE [LARGE SCALE GENOMIC DNA]</scope>
    <source>
        <strain evidence="10 12">RSPS-4</strain>
    </source>
</reference>
<keyword evidence="12" id="KW-1185">Reference proteome</keyword>
<dbReference type="PROSITE" id="PS51012">
    <property type="entry name" value="ABC_TM2"/>
    <property type="match status" value="1"/>
</dbReference>
<dbReference type="RefSeq" id="WP_038680058.1">
    <property type="nucleotide sequence ID" value="NZ_CP007514.1"/>
</dbReference>
<evidence type="ECO:0000256" key="6">
    <source>
        <dbReference type="ARBA" id="ARBA00022989"/>
    </source>
</evidence>
<reference evidence="11" key="2">
    <citation type="submission" date="2023-11" db="EMBL/GenBank/DDBJ databases">
        <title>MicrobeMod: A computational toolkit for identifying prokaryotic methylation and restriction-modification with nanopore sequencing.</title>
        <authorList>
            <person name="Crits-Christoph A."/>
            <person name="Kang S.C."/>
            <person name="Lee H."/>
            <person name="Ostrov N."/>
        </authorList>
    </citation>
    <scope>NUCLEOTIDE SEQUENCE</scope>
    <source>
        <strain evidence="11">ATCC 51242</strain>
    </source>
</reference>
<evidence type="ECO:0000256" key="8">
    <source>
        <dbReference type="RuleBase" id="RU361157"/>
    </source>
</evidence>
<protein>
    <recommendedName>
        <fullName evidence="8">Transport permease protein</fullName>
    </recommendedName>
</protein>
<dbReference type="Pfam" id="PF01061">
    <property type="entry name" value="ABC2_membrane"/>
    <property type="match status" value="1"/>
</dbReference>
<dbReference type="GO" id="GO:0005886">
    <property type="term" value="C:plasma membrane"/>
    <property type="evidence" value="ECO:0007669"/>
    <property type="project" value="UniProtKB-SubCell"/>
</dbReference>
<sequence>MQAQVGAQGEKRSFPEALRGAAGALYERRWLIVYLARRQLFAGYQGSFLGVAWAFLTPLLLVVLYTLIFSEILGLRFREVQGDSSLNFGLYLYCGLLAFLSFSEALNRSAALIKTNSQFVKNLVFPTEVLPLTTSLGSMVDKLFGFVVLAGVLFVMEGRLNWTLVFVPVLMLLQLVFVLGLSYFFAALGALVPDVRSTLQAVVRVMFFATPIVWPVSMVPEHLSFVVDYNPLAFLVEAFRGLVLDGTLPSLASLGWFTLFAFAVLALGYATFMKVKPRFADLV</sequence>
<dbReference type="OrthoDB" id="9789409at2"/>
<evidence type="ECO:0000256" key="3">
    <source>
        <dbReference type="ARBA" id="ARBA00022448"/>
    </source>
</evidence>
<evidence type="ECO:0000256" key="7">
    <source>
        <dbReference type="ARBA" id="ARBA00023136"/>
    </source>
</evidence>
<comment type="subcellular location">
    <subcellularLocation>
        <location evidence="1 8">Cell membrane</location>
        <topology evidence="1 8">Multi-pass membrane protein</topology>
    </subcellularLocation>
</comment>
<dbReference type="STRING" id="42256.RradSPS_0180"/>
<keyword evidence="6 8" id="KW-1133">Transmembrane helix</keyword>
<evidence type="ECO:0000313" key="11">
    <source>
        <dbReference type="EMBL" id="MDX5892874.1"/>
    </source>
</evidence>
<dbReference type="EMBL" id="CP007514">
    <property type="protein sequence ID" value="AHY45463.1"/>
    <property type="molecule type" value="Genomic_DNA"/>
</dbReference>
<feature type="transmembrane region" description="Helical" evidence="8">
    <location>
        <begin position="47"/>
        <end position="68"/>
    </location>
</feature>
<dbReference type="EMBL" id="JAWXXX010000001">
    <property type="protein sequence ID" value="MDX5892874.1"/>
    <property type="molecule type" value="Genomic_DNA"/>
</dbReference>
<evidence type="ECO:0000256" key="1">
    <source>
        <dbReference type="ARBA" id="ARBA00004651"/>
    </source>
</evidence>
<organism evidence="10 12">
    <name type="scientific">Rubrobacter radiotolerans</name>
    <name type="common">Arthrobacter radiotolerans</name>
    <dbReference type="NCBI Taxonomy" id="42256"/>
    <lineage>
        <taxon>Bacteria</taxon>
        <taxon>Bacillati</taxon>
        <taxon>Actinomycetota</taxon>
        <taxon>Rubrobacteria</taxon>
        <taxon>Rubrobacterales</taxon>
        <taxon>Rubrobacteraceae</taxon>
        <taxon>Rubrobacter</taxon>
    </lineage>
</organism>